<evidence type="ECO:0000313" key="1">
    <source>
        <dbReference type="EMBL" id="KAI7945248.1"/>
    </source>
</evidence>
<organism evidence="1 2">
    <name type="scientific">Puccinia striiformis f. sp. tritici</name>
    <dbReference type="NCBI Taxonomy" id="168172"/>
    <lineage>
        <taxon>Eukaryota</taxon>
        <taxon>Fungi</taxon>
        <taxon>Dikarya</taxon>
        <taxon>Basidiomycota</taxon>
        <taxon>Pucciniomycotina</taxon>
        <taxon>Pucciniomycetes</taxon>
        <taxon>Pucciniales</taxon>
        <taxon>Pucciniaceae</taxon>
        <taxon>Puccinia</taxon>
    </lineage>
</organism>
<sequence length="140" mass="14558">MNCLFFVACFLAVLQSALAVPTVAPRAEVTNEAATKGQSEQKCLIYGCGLGYPGYAYGNSFLGGRIYGGLGTNLLGGSWGNSIYGSAYLNGNPLLSLSGGLGLYLKDAPDAGKTHADNSVSMTSPFLTTYADGLDIVQRK</sequence>
<protein>
    <submittedName>
        <fullName evidence="1">Uncharacterized protein</fullName>
    </submittedName>
</protein>
<dbReference type="Proteomes" id="UP001060170">
    <property type="component" value="Chromosome 10"/>
</dbReference>
<accession>A0ACC0E935</accession>
<comment type="caution">
    <text evidence="1">The sequence shown here is derived from an EMBL/GenBank/DDBJ whole genome shotgun (WGS) entry which is preliminary data.</text>
</comment>
<evidence type="ECO:0000313" key="2">
    <source>
        <dbReference type="Proteomes" id="UP001060170"/>
    </source>
</evidence>
<reference evidence="2" key="1">
    <citation type="journal article" date="2018" name="BMC Genomics">
        <title>Genomic insights into host adaptation between the wheat stripe rust pathogen (Puccinia striiformis f. sp. tritici) and the barley stripe rust pathogen (Puccinia striiformis f. sp. hordei).</title>
        <authorList>
            <person name="Xia C."/>
            <person name="Wang M."/>
            <person name="Yin C."/>
            <person name="Cornejo O.E."/>
            <person name="Hulbert S.H."/>
            <person name="Chen X."/>
        </authorList>
    </citation>
    <scope>NUCLEOTIDE SEQUENCE [LARGE SCALE GENOMIC DNA]</scope>
    <source>
        <strain evidence="2">93-210</strain>
    </source>
</reference>
<dbReference type="EMBL" id="CM045874">
    <property type="protein sequence ID" value="KAI7945248.1"/>
    <property type="molecule type" value="Genomic_DNA"/>
</dbReference>
<name>A0ACC0E935_9BASI</name>
<proteinExistence type="predicted"/>
<reference evidence="2" key="2">
    <citation type="journal article" date="2018" name="Mol. Plant Microbe Interact.">
        <title>Genome sequence resources for the wheat stripe rust pathogen (Puccinia striiformis f. sp. tritici) and the barley stripe rust pathogen (Puccinia striiformis f. sp. hordei).</title>
        <authorList>
            <person name="Xia C."/>
            <person name="Wang M."/>
            <person name="Yin C."/>
            <person name="Cornejo O.E."/>
            <person name="Hulbert S.H."/>
            <person name="Chen X."/>
        </authorList>
    </citation>
    <scope>NUCLEOTIDE SEQUENCE [LARGE SCALE GENOMIC DNA]</scope>
    <source>
        <strain evidence="2">93-210</strain>
    </source>
</reference>
<keyword evidence="2" id="KW-1185">Reference proteome</keyword>
<reference evidence="1 2" key="3">
    <citation type="journal article" date="2022" name="Microbiol. Spectr.">
        <title>Folding features and dynamics of 3D genome architecture in plant fungal pathogens.</title>
        <authorList>
            <person name="Xia C."/>
        </authorList>
    </citation>
    <scope>NUCLEOTIDE SEQUENCE [LARGE SCALE GENOMIC DNA]</scope>
    <source>
        <strain evidence="1 2">93-210</strain>
    </source>
</reference>
<gene>
    <name evidence="1" type="ORF">MJO28_010943</name>
</gene>